<dbReference type="EMBL" id="KN838983">
    <property type="protein sequence ID" value="KIJ91640.1"/>
    <property type="molecule type" value="Genomic_DNA"/>
</dbReference>
<protein>
    <submittedName>
        <fullName evidence="2">Uncharacterized protein</fullName>
    </submittedName>
</protein>
<proteinExistence type="predicted"/>
<dbReference type="OrthoDB" id="3010354at2759"/>
<dbReference type="Proteomes" id="UP000054477">
    <property type="component" value="Unassembled WGS sequence"/>
</dbReference>
<feature type="region of interest" description="Disordered" evidence="1">
    <location>
        <begin position="51"/>
        <end position="72"/>
    </location>
</feature>
<accession>A0A0C9WN51</accession>
<feature type="compositionally biased region" description="Basic and acidic residues" evidence="1">
    <location>
        <begin position="195"/>
        <end position="204"/>
    </location>
</feature>
<dbReference type="STRING" id="1095629.A0A0C9WN51"/>
<dbReference type="HOGENOM" id="CLU_116383_0_0_1"/>
<sequence>MGRPRWTTDEQVTWLTGHMDAFIESQLAKTTAKDFFPKVIKEWHKAWPLPDPTQEELAAAKSPEDAIKKKRTKEDDRIKSWFHNHTRGQTYGSGSRGLLKLRMAKPRVRLEWQVYQQMTYESKWKAVIDKEWSEVTKKWEAENPETKMTETRFTFMNTFLQEKYKEESEDVKAEVRKRRAELKEEVAGEDNDGELEARNEAYQK</sequence>
<dbReference type="AlphaFoldDB" id="A0A0C9WN51"/>
<organism evidence="2 3">
    <name type="scientific">Laccaria amethystina LaAM-08-1</name>
    <dbReference type="NCBI Taxonomy" id="1095629"/>
    <lineage>
        <taxon>Eukaryota</taxon>
        <taxon>Fungi</taxon>
        <taxon>Dikarya</taxon>
        <taxon>Basidiomycota</taxon>
        <taxon>Agaricomycotina</taxon>
        <taxon>Agaricomycetes</taxon>
        <taxon>Agaricomycetidae</taxon>
        <taxon>Agaricales</taxon>
        <taxon>Agaricineae</taxon>
        <taxon>Hydnangiaceae</taxon>
        <taxon>Laccaria</taxon>
    </lineage>
</organism>
<feature type="compositionally biased region" description="Basic and acidic residues" evidence="1">
    <location>
        <begin position="62"/>
        <end position="72"/>
    </location>
</feature>
<reference evidence="3" key="2">
    <citation type="submission" date="2015-01" db="EMBL/GenBank/DDBJ databases">
        <title>Evolutionary Origins and Diversification of the Mycorrhizal Mutualists.</title>
        <authorList>
            <consortium name="DOE Joint Genome Institute"/>
            <consortium name="Mycorrhizal Genomics Consortium"/>
            <person name="Kohler A."/>
            <person name="Kuo A."/>
            <person name="Nagy L.G."/>
            <person name="Floudas D."/>
            <person name="Copeland A."/>
            <person name="Barry K.W."/>
            <person name="Cichocki N."/>
            <person name="Veneault-Fourrey C."/>
            <person name="LaButti K."/>
            <person name="Lindquist E.A."/>
            <person name="Lipzen A."/>
            <person name="Lundell T."/>
            <person name="Morin E."/>
            <person name="Murat C."/>
            <person name="Riley R."/>
            <person name="Ohm R."/>
            <person name="Sun H."/>
            <person name="Tunlid A."/>
            <person name="Henrissat B."/>
            <person name="Grigoriev I.V."/>
            <person name="Hibbett D.S."/>
            <person name="Martin F."/>
        </authorList>
    </citation>
    <scope>NUCLEOTIDE SEQUENCE [LARGE SCALE GENOMIC DNA]</scope>
    <source>
        <strain evidence="3">LaAM-08-1</strain>
    </source>
</reference>
<evidence type="ECO:0000313" key="3">
    <source>
        <dbReference type="Proteomes" id="UP000054477"/>
    </source>
</evidence>
<gene>
    <name evidence="2" type="ORF">K443DRAFT_114753</name>
</gene>
<reference evidence="2 3" key="1">
    <citation type="submission" date="2014-04" db="EMBL/GenBank/DDBJ databases">
        <authorList>
            <consortium name="DOE Joint Genome Institute"/>
            <person name="Kuo A."/>
            <person name="Kohler A."/>
            <person name="Nagy L.G."/>
            <person name="Floudas D."/>
            <person name="Copeland A."/>
            <person name="Barry K.W."/>
            <person name="Cichocki N."/>
            <person name="Veneault-Fourrey C."/>
            <person name="LaButti K."/>
            <person name="Lindquist E.A."/>
            <person name="Lipzen A."/>
            <person name="Lundell T."/>
            <person name="Morin E."/>
            <person name="Murat C."/>
            <person name="Sun H."/>
            <person name="Tunlid A."/>
            <person name="Henrissat B."/>
            <person name="Grigoriev I.V."/>
            <person name="Hibbett D.S."/>
            <person name="Martin F."/>
            <person name="Nordberg H.P."/>
            <person name="Cantor M.N."/>
            <person name="Hua S.X."/>
        </authorList>
    </citation>
    <scope>NUCLEOTIDE SEQUENCE [LARGE SCALE GENOMIC DNA]</scope>
    <source>
        <strain evidence="2 3">LaAM-08-1</strain>
    </source>
</reference>
<keyword evidence="3" id="KW-1185">Reference proteome</keyword>
<evidence type="ECO:0000313" key="2">
    <source>
        <dbReference type="EMBL" id="KIJ91640.1"/>
    </source>
</evidence>
<name>A0A0C9WN51_9AGAR</name>
<feature type="region of interest" description="Disordered" evidence="1">
    <location>
        <begin position="181"/>
        <end position="204"/>
    </location>
</feature>
<evidence type="ECO:0000256" key="1">
    <source>
        <dbReference type="SAM" id="MobiDB-lite"/>
    </source>
</evidence>